<name>A0A396HDW3_MEDTR</name>
<evidence type="ECO:0008006" key="2">
    <source>
        <dbReference type="Google" id="ProtNLM"/>
    </source>
</evidence>
<proteinExistence type="predicted"/>
<dbReference type="Pfam" id="PF14223">
    <property type="entry name" value="Retrotran_gag_2"/>
    <property type="match status" value="1"/>
</dbReference>
<reference evidence="1" key="1">
    <citation type="journal article" date="2018" name="Nat. Plants">
        <title>Whole-genome landscape of Medicago truncatula symbiotic genes.</title>
        <authorList>
            <person name="Pecrix Y."/>
            <person name="Gamas P."/>
            <person name="Carrere S."/>
        </authorList>
    </citation>
    <scope>NUCLEOTIDE SEQUENCE</scope>
    <source>
        <tissue evidence="1">Leaves</tissue>
    </source>
</reference>
<dbReference type="EMBL" id="PSQE01000006">
    <property type="protein sequence ID" value="RHN50731.1"/>
    <property type="molecule type" value="Genomic_DNA"/>
</dbReference>
<comment type="caution">
    <text evidence="1">The sequence shown here is derived from an EMBL/GenBank/DDBJ whole genome shotgun (WGS) entry which is preliminary data.</text>
</comment>
<gene>
    <name evidence="1" type="ORF">MtrunA17_Chr6g0460681</name>
</gene>
<dbReference type="PANTHER" id="PTHR35317">
    <property type="entry name" value="OS04G0629600 PROTEIN"/>
    <property type="match status" value="1"/>
</dbReference>
<evidence type="ECO:0000313" key="1">
    <source>
        <dbReference type="EMBL" id="RHN50731.1"/>
    </source>
</evidence>
<organism evidence="1">
    <name type="scientific">Medicago truncatula</name>
    <name type="common">Barrel medic</name>
    <name type="synonym">Medicago tribuloides</name>
    <dbReference type="NCBI Taxonomy" id="3880"/>
    <lineage>
        <taxon>Eukaryota</taxon>
        <taxon>Viridiplantae</taxon>
        <taxon>Streptophyta</taxon>
        <taxon>Embryophyta</taxon>
        <taxon>Tracheophyta</taxon>
        <taxon>Spermatophyta</taxon>
        <taxon>Magnoliopsida</taxon>
        <taxon>eudicotyledons</taxon>
        <taxon>Gunneridae</taxon>
        <taxon>Pentapetalae</taxon>
        <taxon>rosids</taxon>
        <taxon>fabids</taxon>
        <taxon>Fabales</taxon>
        <taxon>Fabaceae</taxon>
        <taxon>Papilionoideae</taxon>
        <taxon>50 kb inversion clade</taxon>
        <taxon>NPAAA clade</taxon>
        <taxon>Hologalegina</taxon>
        <taxon>IRL clade</taxon>
        <taxon>Trifolieae</taxon>
        <taxon>Medicago</taxon>
    </lineage>
</organism>
<protein>
    <recommendedName>
        <fullName evidence="2">Retrovirus-related Pol polyprotein from transposon TNT 1-94</fullName>
    </recommendedName>
</protein>
<dbReference type="Proteomes" id="UP000265566">
    <property type="component" value="Chromosome 6"/>
</dbReference>
<accession>A0A396HDW3</accession>
<dbReference type="AlphaFoldDB" id="A0A396HDW3"/>
<dbReference type="Gramene" id="rna35055">
    <property type="protein sequence ID" value="RHN50731.1"/>
    <property type="gene ID" value="gene35055"/>
</dbReference>
<dbReference type="PANTHER" id="PTHR35317:SF27">
    <property type="entry name" value="RETROVIRUS-RELATED POL POLYPROTEIN FROM TRANSPOSON TNT 1-94"/>
    <property type="match status" value="1"/>
</dbReference>
<sequence>MHAQLQALCKEFEILHMKAGESVDEYFARTLTIANRMRIHGEKMEDVRIIEKIICSMTSKFDYVVYSIEESNDIDTMSVDELQCSLLMHEQHMSNHVEEEQALKVTHAGNFSGRSGRR</sequence>